<comment type="caution">
    <text evidence="2">The sequence shown here is derived from an EMBL/GenBank/DDBJ whole genome shotgun (WGS) entry which is preliminary data.</text>
</comment>
<protein>
    <recommendedName>
        <fullName evidence="1">Acyl-CoA oxidase C-terminal domain-containing protein</fullName>
    </recommendedName>
</protein>
<dbReference type="GO" id="GO:0005777">
    <property type="term" value="C:peroxisome"/>
    <property type="evidence" value="ECO:0007669"/>
    <property type="project" value="InterPro"/>
</dbReference>
<evidence type="ECO:0000313" key="2">
    <source>
        <dbReference type="EMBL" id="KAF9580999.1"/>
    </source>
</evidence>
<sequence length="189" mass="21234">MLITVAKGSVMDYHPKKNPALQNFNKARFTNQNYSDATLLSADFQLDLLQQHVLASSQRLLAAMEVTRLEAKAQGQTRLSMDSILDQNSALSQEFARALIEHWTLQEFVNVEKQSGSTSPLTLVRQLHALWILDTSTDIVRRRYLDEVVQDRIRDLVGAAIHRVHENVDALVDAFGVPDHLSGTIAGDW</sequence>
<dbReference type="Gene3D" id="1.20.140.10">
    <property type="entry name" value="Butyryl-CoA Dehydrogenase, subunit A, domain 3"/>
    <property type="match status" value="1"/>
</dbReference>
<name>A0A9P6FT93_9FUNG</name>
<dbReference type="AlphaFoldDB" id="A0A9P6FT93"/>
<proteinExistence type="predicted"/>
<dbReference type="InterPro" id="IPR002655">
    <property type="entry name" value="Acyl-CoA_oxidase_C"/>
</dbReference>
<keyword evidence="3" id="KW-1185">Reference proteome</keyword>
<dbReference type="GO" id="GO:0003997">
    <property type="term" value="F:acyl-CoA oxidase activity"/>
    <property type="evidence" value="ECO:0007669"/>
    <property type="project" value="InterPro"/>
</dbReference>
<reference evidence="2" key="1">
    <citation type="journal article" date="2020" name="Fungal Divers.">
        <title>Resolving the Mortierellaceae phylogeny through synthesis of multi-gene phylogenetics and phylogenomics.</title>
        <authorList>
            <person name="Vandepol N."/>
            <person name="Liber J."/>
            <person name="Desiro A."/>
            <person name="Na H."/>
            <person name="Kennedy M."/>
            <person name="Barry K."/>
            <person name="Grigoriev I.V."/>
            <person name="Miller A.N."/>
            <person name="O'Donnell K."/>
            <person name="Stajich J.E."/>
            <person name="Bonito G."/>
        </authorList>
    </citation>
    <scope>NUCLEOTIDE SEQUENCE</scope>
    <source>
        <strain evidence="2">KOD1015</strain>
    </source>
</reference>
<dbReference type="GO" id="GO:0006635">
    <property type="term" value="P:fatty acid beta-oxidation"/>
    <property type="evidence" value="ECO:0007669"/>
    <property type="project" value="InterPro"/>
</dbReference>
<dbReference type="EMBL" id="JAABOA010001725">
    <property type="protein sequence ID" value="KAF9580999.1"/>
    <property type="molecule type" value="Genomic_DNA"/>
</dbReference>
<evidence type="ECO:0000259" key="1">
    <source>
        <dbReference type="Pfam" id="PF01756"/>
    </source>
</evidence>
<dbReference type="Pfam" id="PF01756">
    <property type="entry name" value="ACOX"/>
    <property type="match status" value="1"/>
</dbReference>
<dbReference type="OrthoDB" id="10487833at2759"/>
<gene>
    <name evidence="2" type="ORF">BGW38_002142</name>
</gene>
<feature type="domain" description="Acyl-CoA oxidase C-terminal" evidence="1">
    <location>
        <begin position="60"/>
        <end position="180"/>
    </location>
</feature>
<dbReference type="InterPro" id="IPR036250">
    <property type="entry name" value="AcylCo_DH-like_C"/>
</dbReference>
<organism evidence="2 3">
    <name type="scientific">Lunasporangiospora selenospora</name>
    <dbReference type="NCBI Taxonomy" id="979761"/>
    <lineage>
        <taxon>Eukaryota</taxon>
        <taxon>Fungi</taxon>
        <taxon>Fungi incertae sedis</taxon>
        <taxon>Mucoromycota</taxon>
        <taxon>Mortierellomycotina</taxon>
        <taxon>Mortierellomycetes</taxon>
        <taxon>Mortierellales</taxon>
        <taxon>Mortierellaceae</taxon>
        <taxon>Lunasporangiospora</taxon>
    </lineage>
</organism>
<accession>A0A9P6FT93</accession>
<dbReference type="SUPFAM" id="SSF47203">
    <property type="entry name" value="Acyl-CoA dehydrogenase C-terminal domain-like"/>
    <property type="match status" value="1"/>
</dbReference>
<dbReference type="Proteomes" id="UP000780801">
    <property type="component" value="Unassembled WGS sequence"/>
</dbReference>
<evidence type="ECO:0000313" key="3">
    <source>
        <dbReference type="Proteomes" id="UP000780801"/>
    </source>
</evidence>
<feature type="non-terminal residue" evidence="2">
    <location>
        <position position="189"/>
    </location>
</feature>